<dbReference type="InterPro" id="IPR043153">
    <property type="entry name" value="DENN_C"/>
</dbReference>
<dbReference type="Pfam" id="PF03456">
    <property type="entry name" value="uDENN"/>
    <property type="match status" value="1"/>
</dbReference>
<proteinExistence type="predicted"/>
<dbReference type="Gene3D" id="3.40.50.11500">
    <property type="match status" value="1"/>
</dbReference>
<reference evidence="4" key="1">
    <citation type="submission" date="2025-08" db="UniProtKB">
        <authorList>
            <consortium name="RefSeq"/>
        </authorList>
    </citation>
    <scope>IDENTIFICATION</scope>
    <source>
        <tissue evidence="4">Sperm</tissue>
    </source>
</reference>
<dbReference type="PANTHER" id="PTHR15288:SF2">
    <property type="entry name" value="DENN DOMAIN-CONTAINING PROTEIN 2D"/>
    <property type="match status" value="1"/>
</dbReference>
<dbReference type="InterPro" id="IPR005113">
    <property type="entry name" value="uDENN_dom"/>
</dbReference>
<dbReference type="GO" id="GO:0005829">
    <property type="term" value="C:cytosol"/>
    <property type="evidence" value="ECO:0007669"/>
    <property type="project" value="TreeGrafter"/>
</dbReference>
<accession>A0AAJ7STR6</accession>
<dbReference type="PROSITE" id="PS50211">
    <property type="entry name" value="DENN"/>
    <property type="match status" value="1"/>
</dbReference>
<dbReference type="Pfam" id="PF03455">
    <property type="entry name" value="dDENN"/>
    <property type="match status" value="1"/>
</dbReference>
<dbReference type="Pfam" id="PF02141">
    <property type="entry name" value="DENN"/>
    <property type="match status" value="1"/>
</dbReference>
<evidence type="ECO:0000259" key="2">
    <source>
        <dbReference type="PROSITE" id="PS50211"/>
    </source>
</evidence>
<dbReference type="GO" id="GO:0005654">
    <property type="term" value="C:nucleoplasm"/>
    <property type="evidence" value="ECO:0007669"/>
    <property type="project" value="TreeGrafter"/>
</dbReference>
<dbReference type="RefSeq" id="XP_032805329.1">
    <property type="nucleotide sequence ID" value="XM_032949438.1"/>
</dbReference>
<evidence type="ECO:0000313" key="4">
    <source>
        <dbReference type="RefSeq" id="XP_032805329.1"/>
    </source>
</evidence>
<dbReference type="SMART" id="SM00799">
    <property type="entry name" value="DENN"/>
    <property type="match status" value="1"/>
</dbReference>
<keyword evidence="3" id="KW-1185">Reference proteome</keyword>
<evidence type="ECO:0000313" key="3">
    <source>
        <dbReference type="Proteomes" id="UP001318040"/>
    </source>
</evidence>
<dbReference type="PANTHER" id="PTHR15288">
    <property type="entry name" value="DENN DOMAIN-CONTAINING PROTEIN 2"/>
    <property type="match status" value="1"/>
</dbReference>
<organism evidence="3 4">
    <name type="scientific">Petromyzon marinus</name>
    <name type="common">Sea lamprey</name>
    <dbReference type="NCBI Taxonomy" id="7757"/>
    <lineage>
        <taxon>Eukaryota</taxon>
        <taxon>Metazoa</taxon>
        <taxon>Chordata</taxon>
        <taxon>Craniata</taxon>
        <taxon>Vertebrata</taxon>
        <taxon>Cyclostomata</taxon>
        <taxon>Hyperoartia</taxon>
        <taxon>Petromyzontiformes</taxon>
        <taxon>Petromyzontidae</taxon>
        <taxon>Petromyzon</taxon>
    </lineage>
</organism>
<dbReference type="Proteomes" id="UP001318040">
    <property type="component" value="Chromosome 7"/>
</dbReference>
<dbReference type="Gene3D" id="3.30.450.200">
    <property type="match status" value="1"/>
</dbReference>
<dbReference type="FunFam" id="3.40.50.11500:FF:000004">
    <property type="entry name" value="DENN domain-containing protein 2C isoform X1"/>
    <property type="match status" value="1"/>
</dbReference>
<dbReference type="AlphaFoldDB" id="A0AAJ7STR6"/>
<dbReference type="InterPro" id="IPR051942">
    <property type="entry name" value="DENN_domain_containing_2"/>
</dbReference>
<dbReference type="SMART" id="SM00801">
    <property type="entry name" value="dDENN"/>
    <property type="match status" value="1"/>
</dbReference>
<feature type="non-terminal residue" evidence="4">
    <location>
        <position position="1"/>
    </location>
</feature>
<dbReference type="InterPro" id="IPR001194">
    <property type="entry name" value="cDENN_dom"/>
</dbReference>
<dbReference type="KEGG" id="pmrn:116940105"/>
<dbReference type="GO" id="GO:0005085">
    <property type="term" value="F:guanyl-nucleotide exchange factor activity"/>
    <property type="evidence" value="ECO:0007669"/>
    <property type="project" value="UniProtKB-KW"/>
</dbReference>
<keyword evidence="1" id="KW-0344">Guanine-nucleotide releasing factor</keyword>
<dbReference type="SMART" id="SM00800">
    <property type="entry name" value="uDENN"/>
    <property type="match status" value="1"/>
</dbReference>
<name>A0AAJ7STR6_PETMA</name>
<sequence length="478" mass="54384">LAAPFRLQVRIRTPDDVADVREAHTLPKTGSSVRRTLELDLIEFQDRELFQYIVIVSLKAGRDGSPVSVPEITYQFPKPENMTKAMREEEKNLCNVIPLFCFPDGPDSYSNSQLKSETFSFMLTNIDGSRRFGYCRRFLPEGKEDRSSEVYCIISRLGCFELFSTILEEVETRRKISLAMVYPFVRALKDAPFPAPGKTVKVQSFIPGRGTETIKLTRPLDSRLEHVELGTLFSSLSVEQVVQVFVSLLLERRVILVAQELSQLSRCIHAVVALLYPFSWQHTYIPVLPPSLIDTVCSPTPFIMGLQSSSLGLLDGQPMEEVLLVDLCKKKFLKKVGDEFTLLPHKLQTPLVEELRRCFERYERSGDSPSASASLNKEVSAAFIELHLQLVGHYPHHVGTEGRPQQFDSRQFRKALASRSTRHFLKVFVQTQAFQGFIQEREQGCTPTQGLFEQKVQENLRKEKVKKRISLAGKLRKS</sequence>
<dbReference type="InterPro" id="IPR037516">
    <property type="entry name" value="Tripartite_DENN"/>
</dbReference>
<protein>
    <submittedName>
        <fullName evidence="4">Suppression of tumorigenicity 5 protein-like</fullName>
    </submittedName>
</protein>
<gene>
    <name evidence="4" type="primary">LOC116940105</name>
</gene>
<dbReference type="InterPro" id="IPR005112">
    <property type="entry name" value="dDENN_dom"/>
</dbReference>
<feature type="domain" description="UDENN" evidence="2">
    <location>
        <begin position="51"/>
        <end position="450"/>
    </location>
</feature>
<evidence type="ECO:0000256" key="1">
    <source>
        <dbReference type="ARBA" id="ARBA00022658"/>
    </source>
</evidence>